<name>A0A8H6K9T4_9PEZI</name>
<comment type="caution">
    <text evidence="2">The sequence shown here is derived from an EMBL/GenBank/DDBJ whole genome shotgun (WGS) entry which is preliminary data.</text>
</comment>
<evidence type="ECO:0000313" key="2">
    <source>
        <dbReference type="EMBL" id="KAF6827649.1"/>
    </source>
</evidence>
<gene>
    <name evidence="2" type="ORF">CMUS01_08924</name>
</gene>
<proteinExistence type="predicted"/>
<dbReference type="EMBL" id="WIGM01000362">
    <property type="protein sequence ID" value="KAF6827649.1"/>
    <property type="molecule type" value="Genomic_DNA"/>
</dbReference>
<accession>A0A8H6K9T4</accession>
<feature type="region of interest" description="Disordered" evidence="1">
    <location>
        <begin position="390"/>
        <end position="417"/>
    </location>
</feature>
<protein>
    <submittedName>
        <fullName evidence="2">Uncharacterized protein</fullName>
    </submittedName>
</protein>
<sequence length="417" mass="44986">MDPRAPGMHGKGMKEPRSAGALSGFKEPKTKGLSHEMSIFSSAQGGLEMGRDGHHSVAKLAIWIDVTRKEKGPRGQIPRWPLDRRVEIRAGAPPPRRGPRGRTDQWQAEIAPFNPAESGARTVRYFSRARFICLPRRRINRARGESRNTSSPERMAVLEKMLFAETLGSQRVDVNTPMTAPTTGWLFPPAIVTQKTFDAGDAIRMTACSVVVVIQALREPVWPLVMRAMLTTRVESCESATPRDAESQASTDSDVIPRRACEAAPLSVLSPVLEVRWLTVADQGGDLTGATLARSFGRIVGVSVPSRSSSRTAGAGSNMAPVISCLLAPGADLPSSLPRDVVAVRARRVAGQRPVSRRNSGIATAGETAGDDATSLVLVTRHAAQTGTASLRGLASQRRKSRRRVETRGNAWRGKQG</sequence>
<evidence type="ECO:0000313" key="3">
    <source>
        <dbReference type="Proteomes" id="UP000639643"/>
    </source>
</evidence>
<feature type="region of interest" description="Disordered" evidence="1">
    <location>
        <begin position="1"/>
        <end position="30"/>
    </location>
</feature>
<keyword evidence="3" id="KW-1185">Reference proteome</keyword>
<reference evidence="2" key="1">
    <citation type="journal article" date="2020" name="Phytopathology">
        <title>Genome Sequence Resources of Colletotrichum truncatum, C. plurivorum, C. musicola, and C. sojae: Four Species Pathogenic to Soybean (Glycine max).</title>
        <authorList>
            <person name="Rogerio F."/>
            <person name="Boufleur T.R."/>
            <person name="Ciampi-Guillardi M."/>
            <person name="Sukno S.A."/>
            <person name="Thon M.R."/>
            <person name="Massola Junior N.S."/>
            <person name="Baroncelli R."/>
        </authorList>
    </citation>
    <scope>NUCLEOTIDE SEQUENCE</scope>
    <source>
        <strain evidence="2">LFN0074</strain>
    </source>
</reference>
<organism evidence="2 3">
    <name type="scientific">Colletotrichum musicola</name>
    <dbReference type="NCBI Taxonomy" id="2175873"/>
    <lineage>
        <taxon>Eukaryota</taxon>
        <taxon>Fungi</taxon>
        <taxon>Dikarya</taxon>
        <taxon>Ascomycota</taxon>
        <taxon>Pezizomycotina</taxon>
        <taxon>Sordariomycetes</taxon>
        <taxon>Hypocreomycetidae</taxon>
        <taxon>Glomerellales</taxon>
        <taxon>Glomerellaceae</taxon>
        <taxon>Colletotrichum</taxon>
        <taxon>Colletotrichum orchidearum species complex</taxon>
    </lineage>
</organism>
<dbReference type="Proteomes" id="UP000639643">
    <property type="component" value="Unassembled WGS sequence"/>
</dbReference>
<evidence type="ECO:0000256" key="1">
    <source>
        <dbReference type="SAM" id="MobiDB-lite"/>
    </source>
</evidence>
<dbReference type="AlphaFoldDB" id="A0A8H6K9T4"/>